<keyword evidence="3" id="KW-0336">GPI-anchor</keyword>
<dbReference type="EMBL" id="LFMY01000021">
    <property type="protein sequence ID" value="OKL55436.1"/>
    <property type="molecule type" value="Genomic_DNA"/>
</dbReference>
<proteinExistence type="predicted"/>
<reference evidence="8 9" key="1">
    <citation type="submission" date="2015-06" db="EMBL/GenBank/DDBJ databases">
        <title>Talaromyces atroroseus IBT 11181 draft genome.</title>
        <authorList>
            <person name="Rasmussen K.B."/>
            <person name="Rasmussen S."/>
            <person name="Petersen B."/>
            <person name="Sicheritz-Ponten T."/>
            <person name="Mortensen U.H."/>
            <person name="Thrane U."/>
        </authorList>
    </citation>
    <scope>NUCLEOTIDE SEQUENCE [LARGE SCALE GENOMIC DNA]</scope>
    <source>
        <strain evidence="8 9">IBT 11181</strain>
    </source>
</reference>
<name>A0A1Q5Q6G2_TALAT</name>
<keyword evidence="2" id="KW-1003">Cell membrane</keyword>
<dbReference type="AlphaFoldDB" id="A0A1Q5Q6G2"/>
<evidence type="ECO:0000256" key="3">
    <source>
        <dbReference type="ARBA" id="ARBA00022622"/>
    </source>
</evidence>
<feature type="compositionally biased region" description="Polar residues" evidence="5">
    <location>
        <begin position="237"/>
        <end position="248"/>
    </location>
</feature>
<dbReference type="Pfam" id="PF00722">
    <property type="entry name" value="Glyco_hydro_16"/>
    <property type="match status" value="1"/>
</dbReference>
<dbReference type="InterPro" id="IPR050546">
    <property type="entry name" value="Glycosyl_Hydrlase_16"/>
</dbReference>
<evidence type="ECO:0000256" key="5">
    <source>
        <dbReference type="SAM" id="MobiDB-lite"/>
    </source>
</evidence>
<protein>
    <recommendedName>
        <fullName evidence="7">GH16 domain-containing protein</fullName>
    </recommendedName>
</protein>
<dbReference type="GO" id="GO:0005886">
    <property type="term" value="C:plasma membrane"/>
    <property type="evidence" value="ECO:0007669"/>
    <property type="project" value="UniProtKB-SubCell"/>
</dbReference>
<dbReference type="GO" id="GO:0004553">
    <property type="term" value="F:hydrolase activity, hydrolyzing O-glycosyl compounds"/>
    <property type="evidence" value="ECO:0007669"/>
    <property type="project" value="InterPro"/>
</dbReference>
<dbReference type="InterPro" id="IPR013320">
    <property type="entry name" value="ConA-like_dom_sf"/>
</dbReference>
<keyword evidence="3" id="KW-0325">Glycoprotein</keyword>
<evidence type="ECO:0000259" key="7">
    <source>
        <dbReference type="PROSITE" id="PS51762"/>
    </source>
</evidence>
<dbReference type="InterPro" id="IPR000757">
    <property type="entry name" value="Beta-glucanase-like"/>
</dbReference>
<dbReference type="PROSITE" id="PS51762">
    <property type="entry name" value="GH16_2"/>
    <property type="match status" value="1"/>
</dbReference>
<dbReference type="PANTHER" id="PTHR10963">
    <property type="entry name" value="GLYCOSYL HYDROLASE-RELATED"/>
    <property type="match status" value="1"/>
</dbReference>
<accession>A0A1Q5Q6G2</accession>
<keyword evidence="9" id="KW-1185">Reference proteome</keyword>
<dbReference type="GO" id="GO:0098552">
    <property type="term" value="C:side of membrane"/>
    <property type="evidence" value="ECO:0007669"/>
    <property type="project" value="UniProtKB-KW"/>
</dbReference>
<gene>
    <name evidence="8" type="ORF">UA08_09302</name>
</gene>
<dbReference type="GeneID" id="31009058"/>
<comment type="caution">
    <text evidence="8">The sequence shown here is derived from an EMBL/GenBank/DDBJ whole genome shotgun (WGS) entry which is preliminary data.</text>
</comment>
<keyword evidence="3" id="KW-0472">Membrane</keyword>
<dbReference type="STRING" id="1441469.A0A1Q5Q6G2"/>
<evidence type="ECO:0000256" key="4">
    <source>
        <dbReference type="ARBA" id="ARBA00023288"/>
    </source>
</evidence>
<dbReference type="GO" id="GO:0009251">
    <property type="term" value="P:glucan catabolic process"/>
    <property type="evidence" value="ECO:0007669"/>
    <property type="project" value="TreeGrafter"/>
</dbReference>
<keyword evidence="6" id="KW-0732">Signal</keyword>
<feature type="chain" id="PRO_5012186016" description="GH16 domain-containing protein" evidence="6">
    <location>
        <begin position="19"/>
        <end position="248"/>
    </location>
</feature>
<sequence>MHFPGAFFLALLPSLALAHPHPDSALEKRSQTLIPTSCFDSTSALTTFFEYHYPWGQTHNGAAIMWSGHSQILSPGTLTLWSTYTGSSPYSYDSGTVYAKQQFTVAQGSGLTFSADFIAPVAKGTWPAFWLTGANSWPPEVDIAEWKGNGMINFNTFNTSSAVQVTQIPYNNPGSFHTIRAVLEDENGSDVSIKFYMDGQQTAHQYAHGLVGQPLWLIIDLQMEGSSGSPGPKSKTNYEIKNLQVTQP</sequence>
<feature type="region of interest" description="Disordered" evidence="5">
    <location>
        <begin position="227"/>
        <end position="248"/>
    </location>
</feature>
<evidence type="ECO:0000256" key="1">
    <source>
        <dbReference type="ARBA" id="ARBA00004609"/>
    </source>
</evidence>
<dbReference type="OrthoDB" id="4524534at2759"/>
<dbReference type="RefSeq" id="XP_020115557.1">
    <property type="nucleotide sequence ID" value="XM_020265230.1"/>
</dbReference>
<dbReference type="Proteomes" id="UP000214365">
    <property type="component" value="Unassembled WGS sequence"/>
</dbReference>
<dbReference type="PANTHER" id="PTHR10963:SF24">
    <property type="entry name" value="GLYCOSIDASE C21B10.07-RELATED"/>
    <property type="match status" value="1"/>
</dbReference>
<keyword evidence="4" id="KW-0449">Lipoprotein</keyword>
<evidence type="ECO:0000313" key="9">
    <source>
        <dbReference type="Proteomes" id="UP000214365"/>
    </source>
</evidence>
<feature type="domain" description="GH16" evidence="7">
    <location>
        <begin position="29"/>
        <end position="248"/>
    </location>
</feature>
<evidence type="ECO:0000256" key="6">
    <source>
        <dbReference type="SAM" id="SignalP"/>
    </source>
</evidence>
<organism evidence="8 9">
    <name type="scientific">Talaromyces atroroseus</name>
    <dbReference type="NCBI Taxonomy" id="1441469"/>
    <lineage>
        <taxon>Eukaryota</taxon>
        <taxon>Fungi</taxon>
        <taxon>Dikarya</taxon>
        <taxon>Ascomycota</taxon>
        <taxon>Pezizomycotina</taxon>
        <taxon>Eurotiomycetes</taxon>
        <taxon>Eurotiomycetidae</taxon>
        <taxon>Eurotiales</taxon>
        <taxon>Trichocomaceae</taxon>
        <taxon>Talaromyces</taxon>
        <taxon>Talaromyces sect. Trachyspermi</taxon>
    </lineage>
</organism>
<comment type="subcellular location">
    <subcellularLocation>
        <location evidence="1">Cell membrane</location>
        <topology evidence="1">Lipid-anchor</topology>
        <topology evidence="1">GPI-anchor</topology>
    </subcellularLocation>
</comment>
<dbReference type="Gene3D" id="2.60.120.200">
    <property type="match status" value="1"/>
</dbReference>
<evidence type="ECO:0000256" key="2">
    <source>
        <dbReference type="ARBA" id="ARBA00022475"/>
    </source>
</evidence>
<evidence type="ECO:0000313" key="8">
    <source>
        <dbReference type="EMBL" id="OKL55436.1"/>
    </source>
</evidence>
<dbReference type="SUPFAM" id="SSF49899">
    <property type="entry name" value="Concanavalin A-like lectins/glucanases"/>
    <property type="match status" value="1"/>
</dbReference>
<feature type="signal peptide" evidence="6">
    <location>
        <begin position="1"/>
        <end position="18"/>
    </location>
</feature>